<evidence type="ECO:0000313" key="2">
    <source>
        <dbReference type="EMBL" id="BCE63949.1"/>
    </source>
</evidence>
<dbReference type="EMBL" id="AP023095">
    <property type="protein sequence ID" value="BCE55215.1"/>
    <property type="molecule type" value="Genomic_DNA"/>
</dbReference>
<sequence>MRWVLTPVGLEPFDAEAREFHRSQTSGEPFSAQVIEIEALHDRDMVEHRRIMASINDLAKALHLTPERVRAELLVATGNFQLLGELLGTPVVAVNSMSRRNMKDHELHEFWDEAIEVIKTKLLPRIENAAERERLTETLSLQLA</sequence>
<name>A0A810AHP0_9BRAD</name>
<protein>
    <submittedName>
        <fullName evidence="2">Uncharacterized protein</fullName>
    </submittedName>
</protein>
<proteinExistence type="predicted"/>
<dbReference type="EMBL" id="AP023096">
    <property type="protein sequence ID" value="BCE63949.1"/>
    <property type="molecule type" value="Genomic_DNA"/>
</dbReference>
<dbReference type="RefSeq" id="WP_182869806.1">
    <property type="nucleotide sequence ID" value="NZ_AP022638.1"/>
</dbReference>
<reference evidence="2" key="2">
    <citation type="submission" date="2020-05" db="EMBL/GenBank/DDBJ databases">
        <title>Complete genome sequence of Bradyrhizobium diazoefficiens XF6 isolated from soybean nodule.</title>
        <authorList>
            <person name="Noda R."/>
            <person name="Kakizaki K."/>
            <person name="Minamisawa K."/>
        </authorList>
    </citation>
    <scope>NUCLEOTIDE SEQUENCE</scope>
    <source>
        <strain evidence="2">XF6</strain>
    </source>
</reference>
<dbReference type="AlphaFoldDB" id="A0A810AHP0"/>
<reference evidence="1" key="1">
    <citation type="submission" date="2020-05" db="EMBL/GenBank/DDBJ databases">
        <title>Complete genome sequence of Bradyrhizobium diazoefficiens XF5 isolated from soybean nodule.</title>
        <authorList>
            <person name="Noda R."/>
            <person name="Kakizaki K."/>
            <person name="Minamisawa K."/>
        </authorList>
    </citation>
    <scope>NUCLEOTIDE SEQUENCE</scope>
    <source>
        <strain evidence="1">XF5</strain>
    </source>
</reference>
<gene>
    <name evidence="1" type="ORF">XF5B_27270</name>
    <name evidence="2" type="ORF">XF6B_27480</name>
</gene>
<organism evidence="2">
    <name type="scientific">Bradyrhizobium diazoefficiens</name>
    <dbReference type="NCBI Taxonomy" id="1355477"/>
    <lineage>
        <taxon>Bacteria</taxon>
        <taxon>Pseudomonadati</taxon>
        <taxon>Pseudomonadota</taxon>
        <taxon>Alphaproteobacteria</taxon>
        <taxon>Hyphomicrobiales</taxon>
        <taxon>Nitrobacteraceae</taxon>
        <taxon>Bradyrhizobium</taxon>
    </lineage>
</organism>
<accession>A0A810AHP0</accession>
<evidence type="ECO:0000313" key="1">
    <source>
        <dbReference type="EMBL" id="BCE55215.1"/>
    </source>
</evidence>